<feature type="transmembrane region" description="Helical" evidence="5">
    <location>
        <begin position="98"/>
        <end position="120"/>
    </location>
</feature>
<accession>A0A094Q2W2</accession>
<dbReference type="AlphaFoldDB" id="A0A094Q2W2"/>
<dbReference type="GO" id="GO:0016020">
    <property type="term" value="C:membrane"/>
    <property type="evidence" value="ECO:0007669"/>
    <property type="project" value="UniProtKB-SubCell"/>
</dbReference>
<evidence type="ECO:0000256" key="3">
    <source>
        <dbReference type="ARBA" id="ARBA00022989"/>
    </source>
</evidence>
<organism evidence="6">
    <name type="scientific">freshwater metagenome</name>
    <dbReference type="NCBI Taxonomy" id="449393"/>
    <lineage>
        <taxon>unclassified sequences</taxon>
        <taxon>metagenomes</taxon>
        <taxon>ecological metagenomes</taxon>
    </lineage>
</organism>
<keyword evidence="2 5" id="KW-0812">Transmembrane</keyword>
<gene>
    <name evidence="6" type="ORF">GM50_10825</name>
</gene>
<dbReference type="GO" id="GO:0009403">
    <property type="term" value="P:toxin biosynthetic process"/>
    <property type="evidence" value="ECO:0007669"/>
    <property type="project" value="InterPro"/>
</dbReference>
<keyword evidence="3 5" id="KW-1133">Transmembrane helix</keyword>
<feature type="transmembrane region" description="Helical" evidence="5">
    <location>
        <begin position="31"/>
        <end position="53"/>
    </location>
</feature>
<proteinExistence type="predicted"/>
<keyword evidence="4 5" id="KW-0472">Membrane</keyword>
<dbReference type="EMBL" id="JNSK01000037">
    <property type="protein sequence ID" value="KGA17727.1"/>
    <property type="molecule type" value="Genomic_DNA"/>
</dbReference>
<reference evidence="6" key="1">
    <citation type="submission" date="2014-05" db="EMBL/GenBank/DDBJ databases">
        <title>Key roles for freshwater Actinobacteria revealed by deep metagenomic sequencing.</title>
        <authorList>
            <person name="Ghai R."/>
            <person name="Mizuno C.M."/>
            <person name="Picazo A."/>
            <person name="Camacho A."/>
            <person name="Rodriguez-Valera F."/>
        </authorList>
    </citation>
    <scope>NUCLEOTIDE SEQUENCE</scope>
</reference>
<comment type="subcellular location">
    <subcellularLocation>
        <location evidence="1">Membrane</location>
        <topology evidence="1">Multi-pass membrane protein</topology>
    </subcellularLocation>
</comment>
<sequence length="167" mass="17720">MNYVDIVIAIAVIASFISGYKSGFLKTIFTVIGNIGGAIVGLLLALNVMGEWALDSKKVGIALLSIFIGSFAGRFLAKLVTKGLKATVIRGPLAFLDQIAGAALSLLRTVIFIFLIGAILTWSPWQSGKDAIAGSDLYPRIESNLPGVVTSIKDTVKEKLEGLNLRP</sequence>
<feature type="transmembrane region" description="Helical" evidence="5">
    <location>
        <begin position="6"/>
        <end position="24"/>
    </location>
</feature>
<evidence type="ECO:0000256" key="1">
    <source>
        <dbReference type="ARBA" id="ARBA00004141"/>
    </source>
</evidence>
<evidence type="ECO:0000256" key="5">
    <source>
        <dbReference type="SAM" id="Phobius"/>
    </source>
</evidence>
<evidence type="ECO:0000256" key="4">
    <source>
        <dbReference type="ARBA" id="ARBA00023136"/>
    </source>
</evidence>
<evidence type="ECO:0000313" key="6">
    <source>
        <dbReference type="EMBL" id="KGA17727.1"/>
    </source>
</evidence>
<dbReference type="Pfam" id="PF02674">
    <property type="entry name" value="Colicin_V"/>
    <property type="match status" value="1"/>
</dbReference>
<comment type="caution">
    <text evidence="6">The sequence shown here is derived from an EMBL/GenBank/DDBJ whole genome shotgun (WGS) entry which is preliminary data.</text>
</comment>
<feature type="transmembrane region" description="Helical" evidence="5">
    <location>
        <begin position="59"/>
        <end position="77"/>
    </location>
</feature>
<evidence type="ECO:0000256" key="2">
    <source>
        <dbReference type="ARBA" id="ARBA00022692"/>
    </source>
</evidence>
<name>A0A094Q2W2_9ZZZZ</name>
<dbReference type="InterPro" id="IPR003825">
    <property type="entry name" value="Colicin-V_CvpA"/>
</dbReference>
<evidence type="ECO:0008006" key="7">
    <source>
        <dbReference type="Google" id="ProtNLM"/>
    </source>
</evidence>
<protein>
    <recommendedName>
        <fullName evidence="7">Colicin V production protein</fullName>
    </recommendedName>
</protein>